<dbReference type="EMBL" id="AWVA01000047">
    <property type="protein sequence ID" value="ERJ76762.1"/>
    <property type="molecule type" value="Genomic_DNA"/>
</dbReference>
<dbReference type="AlphaFoldDB" id="U2J9P6"/>
<organism evidence="1 2">
    <name type="scientific">Streptococcus sobrinus W1703</name>
    <dbReference type="NCBI Taxonomy" id="1227275"/>
    <lineage>
        <taxon>Bacteria</taxon>
        <taxon>Bacillati</taxon>
        <taxon>Bacillota</taxon>
        <taxon>Bacilli</taxon>
        <taxon>Lactobacillales</taxon>
        <taxon>Streptococcaceae</taxon>
        <taxon>Streptococcus</taxon>
    </lineage>
</organism>
<accession>U2J9P6</accession>
<sequence>NFVRNFFKKFHQLSKFAQRFPRNYQKLVFLMSSHKKTPACEIILSFKKIS</sequence>
<proteinExistence type="predicted"/>
<name>U2J9P6_9STRE</name>
<reference evidence="1 2" key="1">
    <citation type="submission" date="2013-06" db="EMBL/GenBank/DDBJ databases">
        <authorList>
            <person name="Weinstock G."/>
            <person name="Sodergren E."/>
            <person name="Lobos E.A."/>
            <person name="Fulton L."/>
            <person name="Fulton R."/>
            <person name="Courtney L."/>
            <person name="Fronick C."/>
            <person name="O'Laughlin M."/>
            <person name="Godfrey J."/>
            <person name="Wilson R.M."/>
            <person name="Miner T."/>
            <person name="Farmer C."/>
            <person name="Delehaunty K."/>
            <person name="Cordes M."/>
            <person name="Minx P."/>
            <person name="Tomlinson C."/>
            <person name="Chen J."/>
            <person name="Wollam A."/>
            <person name="Pepin K.H."/>
            <person name="Bhonagiri V."/>
            <person name="Zhang X."/>
            <person name="Warren W."/>
            <person name="Mitreva M."/>
            <person name="Mardis E.R."/>
            <person name="Wilson R.K."/>
        </authorList>
    </citation>
    <scope>NUCLEOTIDE SEQUENCE [LARGE SCALE GENOMIC DNA]</scope>
    <source>
        <strain evidence="1 2">W1703</strain>
    </source>
</reference>
<dbReference type="HOGENOM" id="CLU_3111422_0_0_9"/>
<gene>
    <name evidence="1" type="ORF">HMPREF1557_00784</name>
</gene>
<dbReference type="Proteomes" id="UP000016617">
    <property type="component" value="Unassembled WGS sequence"/>
</dbReference>
<evidence type="ECO:0000313" key="1">
    <source>
        <dbReference type="EMBL" id="ERJ76762.1"/>
    </source>
</evidence>
<comment type="caution">
    <text evidence="1">The sequence shown here is derived from an EMBL/GenBank/DDBJ whole genome shotgun (WGS) entry which is preliminary data.</text>
</comment>
<feature type="non-terminal residue" evidence="1">
    <location>
        <position position="1"/>
    </location>
</feature>
<protein>
    <submittedName>
        <fullName evidence="1">Uncharacterized protein</fullName>
    </submittedName>
</protein>
<evidence type="ECO:0000313" key="2">
    <source>
        <dbReference type="Proteomes" id="UP000016617"/>
    </source>
</evidence>